<dbReference type="EMBL" id="SMGD01000011">
    <property type="protein sequence ID" value="TCK58495.1"/>
    <property type="molecule type" value="Genomic_DNA"/>
</dbReference>
<evidence type="ECO:0000256" key="8">
    <source>
        <dbReference type="ARBA" id="ARBA00023004"/>
    </source>
</evidence>
<reference evidence="13 14" key="1">
    <citation type="submission" date="2019-03" db="EMBL/GenBank/DDBJ databases">
        <title>Genomic Encyclopedia of Type Strains, Phase IV (KMG-IV): sequencing the most valuable type-strain genomes for metagenomic binning, comparative biology and taxonomic classification.</title>
        <authorList>
            <person name="Goeker M."/>
        </authorList>
    </citation>
    <scope>NUCLEOTIDE SEQUENCE [LARGE SCALE GENOMIC DNA]</scope>
    <source>
        <strain evidence="13 14">DSM 18577</strain>
    </source>
</reference>
<keyword evidence="6" id="KW-0677">Repeat</keyword>
<evidence type="ECO:0000259" key="12">
    <source>
        <dbReference type="PROSITE" id="PS51379"/>
    </source>
</evidence>
<keyword evidence="14" id="KW-1185">Reference proteome</keyword>
<keyword evidence="3" id="KW-0813">Transport</keyword>
<dbReference type="PROSITE" id="PS51379">
    <property type="entry name" value="4FE4S_FER_2"/>
    <property type="match status" value="2"/>
</dbReference>
<evidence type="ECO:0000256" key="7">
    <source>
        <dbReference type="ARBA" id="ARBA00022982"/>
    </source>
</evidence>
<evidence type="ECO:0000313" key="14">
    <source>
        <dbReference type="Proteomes" id="UP000295565"/>
    </source>
</evidence>
<dbReference type="Gene3D" id="3.30.70.20">
    <property type="match status" value="1"/>
</dbReference>
<evidence type="ECO:0000256" key="11">
    <source>
        <dbReference type="ARBA" id="ARBA00030616"/>
    </source>
</evidence>
<dbReference type="RefSeq" id="WP_131911468.1">
    <property type="nucleotide sequence ID" value="NZ_OU594967.1"/>
</dbReference>
<accession>A0A4R1K356</accession>
<evidence type="ECO:0000256" key="2">
    <source>
        <dbReference type="ARBA" id="ARBA00003532"/>
    </source>
</evidence>
<comment type="cofactor">
    <cofactor evidence="1">
        <name>[4Fe-4S] cluster</name>
        <dbReference type="ChEBI" id="CHEBI:49883"/>
    </cofactor>
</comment>
<evidence type="ECO:0000256" key="1">
    <source>
        <dbReference type="ARBA" id="ARBA00001966"/>
    </source>
</evidence>
<dbReference type="GO" id="GO:0046872">
    <property type="term" value="F:metal ion binding"/>
    <property type="evidence" value="ECO:0007669"/>
    <property type="project" value="UniProtKB-KW"/>
</dbReference>
<evidence type="ECO:0000313" key="13">
    <source>
        <dbReference type="EMBL" id="TCK58495.1"/>
    </source>
</evidence>
<comment type="function">
    <text evidence="2">Ferredoxins are iron-sulfur proteins that transfer electrons in a wide variety of metabolic reactions.</text>
</comment>
<protein>
    <recommendedName>
        <fullName evidence="11">Ferredoxin III</fullName>
    </recommendedName>
</protein>
<name>A0A4R1K356_9GAMM</name>
<dbReference type="NCBIfam" id="TIGR02936">
    <property type="entry name" value="fdxN_nitrog"/>
    <property type="match status" value="1"/>
</dbReference>
<dbReference type="Pfam" id="PF12838">
    <property type="entry name" value="Fer4_7"/>
    <property type="match status" value="1"/>
</dbReference>
<organism evidence="13 14">
    <name type="scientific">Celerinatantimonas diazotrophica</name>
    <dbReference type="NCBI Taxonomy" id="412034"/>
    <lineage>
        <taxon>Bacteria</taxon>
        <taxon>Pseudomonadati</taxon>
        <taxon>Pseudomonadota</taxon>
        <taxon>Gammaproteobacteria</taxon>
        <taxon>Celerinatantimonadaceae</taxon>
        <taxon>Celerinatantimonas</taxon>
    </lineage>
</organism>
<dbReference type="AlphaFoldDB" id="A0A4R1K356"/>
<dbReference type="Proteomes" id="UP000295565">
    <property type="component" value="Unassembled WGS sequence"/>
</dbReference>
<sequence>MVTAVTADGSPWEPQFIRAVDSSECIGCGRCYKVCGRDVFELIENEDDDGDDDYSDDVRMVMTVSHAGDCIGCGACERVCPRNCHQH</sequence>
<dbReference type="InterPro" id="IPR017900">
    <property type="entry name" value="4Fe4S_Fe_S_CS"/>
</dbReference>
<keyword evidence="9" id="KW-0411">Iron-sulfur</keyword>
<evidence type="ECO:0000256" key="9">
    <source>
        <dbReference type="ARBA" id="ARBA00023014"/>
    </source>
</evidence>
<keyword evidence="4" id="KW-0004">4Fe-4S</keyword>
<keyword evidence="7" id="KW-0249">Electron transport</keyword>
<evidence type="ECO:0000256" key="4">
    <source>
        <dbReference type="ARBA" id="ARBA00022485"/>
    </source>
</evidence>
<evidence type="ECO:0000256" key="3">
    <source>
        <dbReference type="ARBA" id="ARBA00022448"/>
    </source>
</evidence>
<gene>
    <name evidence="13" type="ORF">EV690_0622</name>
</gene>
<dbReference type="PANTHER" id="PTHR43687">
    <property type="entry name" value="ADENYLYLSULFATE REDUCTASE, BETA SUBUNIT"/>
    <property type="match status" value="1"/>
</dbReference>
<dbReference type="PANTHER" id="PTHR43687:SF1">
    <property type="entry name" value="FERREDOXIN III"/>
    <property type="match status" value="1"/>
</dbReference>
<dbReference type="SUPFAM" id="SSF46548">
    <property type="entry name" value="alpha-helical ferredoxin"/>
    <property type="match status" value="1"/>
</dbReference>
<evidence type="ECO:0000256" key="5">
    <source>
        <dbReference type="ARBA" id="ARBA00022723"/>
    </source>
</evidence>
<keyword evidence="8" id="KW-0408">Iron</keyword>
<evidence type="ECO:0000256" key="10">
    <source>
        <dbReference type="ARBA" id="ARBA00023231"/>
    </source>
</evidence>
<proteinExistence type="predicted"/>
<dbReference type="InterPro" id="IPR050572">
    <property type="entry name" value="Fe-S_Ferredoxin"/>
</dbReference>
<keyword evidence="10" id="KW-0535">Nitrogen fixation</keyword>
<feature type="domain" description="4Fe-4S ferredoxin-type" evidence="12">
    <location>
        <begin position="60"/>
        <end position="87"/>
    </location>
</feature>
<dbReference type="GO" id="GO:0051539">
    <property type="term" value="F:4 iron, 4 sulfur cluster binding"/>
    <property type="evidence" value="ECO:0007669"/>
    <property type="project" value="UniProtKB-KW"/>
</dbReference>
<dbReference type="OrthoDB" id="9810688at2"/>
<comment type="caution">
    <text evidence="13">The sequence shown here is derived from an EMBL/GenBank/DDBJ whole genome shotgun (WGS) entry which is preliminary data.</text>
</comment>
<keyword evidence="5" id="KW-0479">Metal-binding</keyword>
<feature type="domain" description="4Fe-4S ferredoxin-type" evidence="12">
    <location>
        <begin position="16"/>
        <end position="45"/>
    </location>
</feature>
<dbReference type="InterPro" id="IPR014283">
    <property type="entry name" value="FdIII_4_nif"/>
</dbReference>
<dbReference type="InterPro" id="IPR017896">
    <property type="entry name" value="4Fe4S_Fe-S-bd"/>
</dbReference>
<evidence type="ECO:0000256" key="6">
    <source>
        <dbReference type="ARBA" id="ARBA00022737"/>
    </source>
</evidence>
<dbReference type="PROSITE" id="PS00198">
    <property type="entry name" value="4FE4S_FER_1"/>
    <property type="match status" value="1"/>
</dbReference>